<reference evidence="1 2" key="1">
    <citation type="submission" date="2016-03" db="EMBL/GenBank/DDBJ databases">
        <title>Pediococcus and Lactobacillus from brewery environment - whole genome sequencing and assembly.</title>
        <authorList>
            <person name="Behr J."/>
            <person name="Geissler A.J."/>
            <person name="Vogel R.F."/>
        </authorList>
    </citation>
    <scope>NUCLEOTIDE SEQUENCE [LARGE SCALE GENOMIC DNA]</scope>
    <source>
        <strain evidence="1 2">TMW 1.1989</strain>
    </source>
</reference>
<dbReference type="EMBL" id="CP014873">
    <property type="protein sequence ID" value="ANK63199.1"/>
    <property type="molecule type" value="Genomic_DNA"/>
</dbReference>
<proteinExistence type="predicted"/>
<name>A0A192H306_9LACO</name>
<evidence type="ECO:0000313" key="2">
    <source>
        <dbReference type="Proteomes" id="UP000078582"/>
    </source>
</evidence>
<dbReference type="Pfam" id="PF11184">
    <property type="entry name" value="DUF2969"/>
    <property type="match status" value="1"/>
</dbReference>
<evidence type="ECO:0000313" key="1">
    <source>
        <dbReference type="EMBL" id="ANK63199.1"/>
    </source>
</evidence>
<gene>
    <name evidence="1" type="ORF">AYR53_10745</name>
</gene>
<dbReference type="STRING" id="375175.AYR53_10745"/>
<dbReference type="AlphaFoldDB" id="A0A192H306"/>
<accession>A0A192H306</accession>
<protein>
    <submittedName>
        <fullName evidence="1">Uncharacterized protein</fullName>
    </submittedName>
</protein>
<dbReference type="Proteomes" id="UP000078582">
    <property type="component" value="Chromosome"/>
</dbReference>
<dbReference type="OrthoDB" id="2299296at2"/>
<dbReference type="GeneID" id="42982737"/>
<dbReference type="KEGG" id="lbt:AYR52_06075"/>
<organism evidence="1 2">
    <name type="scientific">Loigolactobacillus backii</name>
    <dbReference type="NCBI Taxonomy" id="375175"/>
    <lineage>
        <taxon>Bacteria</taxon>
        <taxon>Bacillati</taxon>
        <taxon>Bacillota</taxon>
        <taxon>Bacilli</taxon>
        <taxon>Lactobacillales</taxon>
        <taxon>Lactobacillaceae</taxon>
        <taxon>Loigolactobacillus</taxon>
    </lineage>
</organism>
<sequence length="73" mass="8440">MAKQPNKVELTIQEETHETNIVNVVFDGKKRIGDIEEIAEHQFQVKLADGTSFNARSYEDGLNELIMQYHLHK</sequence>
<keyword evidence="2" id="KW-1185">Reference proteome</keyword>
<dbReference type="RefSeq" id="WP_068225087.1">
    <property type="nucleotide sequence ID" value="NZ_CP014623.1"/>
</dbReference>
<dbReference type="InterPro" id="IPR021351">
    <property type="entry name" value="DUF2969"/>
</dbReference>